<accession>A0AA38P0X6</accession>
<reference evidence="2" key="1">
    <citation type="submission" date="2022-08" db="EMBL/GenBank/DDBJ databases">
        <authorList>
            <consortium name="DOE Joint Genome Institute"/>
            <person name="Min B."/>
            <person name="Riley R."/>
            <person name="Sierra-Patev S."/>
            <person name="Naranjo-Ortiz M."/>
            <person name="Looney B."/>
            <person name="Konkel Z."/>
            <person name="Slot J.C."/>
            <person name="Sakamoto Y."/>
            <person name="Steenwyk J.L."/>
            <person name="Rokas A."/>
            <person name="Carro J."/>
            <person name="Camarero S."/>
            <person name="Ferreira P."/>
            <person name="Molpeceres G."/>
            <person name="Ruiz-Duenas F.J."/>
            <person name="Serrano A."/>
            <person name="Henrissat B."/>
            <person name="Drula E."/>
            <person name="Hughes K.W."/>
            <person name="Mata J.L."/>
            <person name="Ishikawa N.K."/>
            <person name="Vargas-Isla R."/>
            <person name="Ushijima S."/>
            <person name="Smith C.A."/>
            <person name="Ahrendt S."/>
            <person name="Andreopoulos W."/>
            <person name="He G."/>
            <person name="Labutti K."/>
            <person name="Lipzen A."/>
            <person name="Ng V."/>
            <person name="Sandor L."/>
            <person name="Barry K."/>
            <person name="Martinez A.T."/>
            <person name="Xiao Y."/>
            <person name="Gibbons J.G."/>
            <person name="Terashima K."/>
            <person name="Hibbett D.S."/>
            <person name="Grigoriev I.V."/>
        </authorList>
    </citation>
    <scope>NUCLEOTIDE SEQUENCE</scope>
    <source>
        <strain evidence="2">TFB9207</strain>
    </source>
</reference>
<evidence type="ECO:0000256" key="1">
    <source>
        <dbReference type="SAM" id="MobiDB-lite"/>
    </source>
</evidence>
<organism evidence="2 3">
    <name type="scientific">Lentinula raphanica</name>
    <dbReference type="NCBI Taxonomy" id="153919"/>
    <lineage>
        <taxon>Eukaryota</taxon>
        <taxon>Fungi</taxon>
        <taxon>Dikarya</taxon>
        <taxon>Basidiomycota</taxon>
        <taxon>Agaricomycotina</taxon>
        <taxon>Agaricomycetes</taxon>
        <taxon>Agaricomycetidae</taxon>
        <taxon>Agaricales</taxon>
        <taxon>Marasmiineae</taxon>
        <taxon>Omphalotaceae</taxon>
        <taxon>Lentinula</taxon>
    </lineage>
</organism>
<feature type="compositionally biased region" description="Basic residues" evidence="1">
    <location>
        <begin position="97"/>
        <end position="107"/>
    </location>
</feature>
<sequence length="790" mass="87267">MSPPSPSLSSKHSGSPRLGNQKPIRSLPPRLQHSPSLPNIGFPPHSGPLPTKLDKMPRDDLHLSCDPDSNTEKHVKPKPSLVCFREKPQANYPHVKLNTHKLPRRRQQRVENESHKLLTPPLTPSSSIRTTASSVDSSVGPCDSSSSGDHKLETTDIRVENISPDVPQEVVTSYSHHAVYQGRPPVRSDEITRQLDPVLGHKLNSGSLFLAFHNLREAVAAKKYFDTRENDVFDSCVDLTKDGTGRQRLTCRFLTMDQVTDELGASNFIRSMDASFKLMVEPDIPAGSVTKSVDELELVDKTKQSDLIQTYLETFGDILVFSETTVQDEHATRDTNAAYEALDGMVLFGMKIKVSGREDIVRAKDQAESEIMQARTSDQPAIVPFPISRAYDDYVPRFGPPGQFSQTHQPFPIDGPLVDDTLQSAPSISSTESRGSPPVFYSSVDHDAGNSGKHPNEGIALDQHRAAQIYYHGPAYPMFNGTPSPGPVIPYFAQTPTLPSISVHPGYLSSPPPPHFSSHGPIHTLPGKAIPFGHNAMYQQMNMPWPIERMNGIAPYPPSFPVNSSPVLGQDPYCWVQGATPRGFAANNVSYFGPGAPGVKASIRDLKTDKQRPAQENVRLSEECERWRLELERLSRCLASGPTLRLCRFTGNLKDSDNGFGYPLKAVVEEFEDELDIHGSQIPEEDVEEDYTEEEEDYTIQSSISSSSFGSVREVSQPRSTVQLLMDLPTPVPSALSFESGNNTPSVLTPGSRSTSLSPCQRFLVNSTWHRSDFLVRKLRRPLLIVLSVL</sequence>
<dbReference type="Proteomes" id="UP001163846">
    <property type="component" value="Unassembled WGS sequence"/>
</dbReference>
<name>A0AA38P0X6_9AGAR</name>
<feature type="region of interest" description="Disordered" evidence="1">
    <location>
        <begin position="401"/>
        <end position="437"/>
    </location>
</feature>
<proteinExistence type="predicted"/>
<dbReference type="EMBL" id="MU806572">
    <property type="protein sequence ID" value="KAJ3834160.1"/>
    <property type="molecule type" value="Genomic_DNA"/>
</dbReference>
<feature type="compositionally biased region" description="Low complexity" evidence="1">
    <location>
        <begin position="133"/>
        <end position="147"/>
    </location>
</feature>
<feature type="compositionally biased region" description="Polar residues" evidence="1">
    <location>
        <begin position="421"/>
        <end position="434"/>
    </location>
</feature>
<evidence type="ECO:0000313" key="3">
    <source>
        <dbReference type="Proteomes" id="UP001163846"/>
    </source>
</evidence>
<keyword evidence="3" id="KW-1185">Reference proteome</keyword>
<protein>
    <submittedName>
        <fullName evidence="2">Uncharacterized protein</fullName>
    </submittedName>
</protein>
<feature type="compositionally biased region" description="Low complexity" evidence="1">
    <location>
        <begin position="7"/>
        <end position="16"/>
    </location>
</feature>
<evidence type="ECO:0000313" key="2">
    <source>
        <dbReference type="EMBL" id="KAJ3834160.1"/>
    </source>
</evidence>
<dbReference type="AlphaFoldDB" id="A0AA38P0X6"/>
<comment type="caution">
    <text evidence="2">The sequence shown here is derived from an EMBL/GenBank/DDBJ whole genome shotgun (WGS) entry which is preliminary data.</text>
</comment>
<feature type="region of interest" description="Disordered" evidence="1">
    <location>
        <begin position="1"/>
        <end position="155"/>
    </location>
</feature>
<gene>
    <name evidence="2" type="ORF">F5878DRAFT_697180</name>
</gene>
<feature type="compositionally biased region" description="Basic and acidic residues" evidence="1">
    <location>
        <begin position="52"/>
        <end position="74"/>
    </location>
</feature>